<dbReference type="InterPro" id="IPR001917">
    <property type="entry name" value="Aminotrans_II_pyridoxalP_BS"/>
</dbReference>
<feature type="transmembrane region" description="Helical" evidence="12">
    <location>
        <begin position="289"/>
        <end position="316"/>
    </location>
</feature>
<feature type="transmembrane region" description="Helical" evidence="12">
    <location>
        <begin position="203"/>
        <end position="227"/>
    </location>
</feature>
<evidence type="ECO:0000256" key="9">
    <source>
        <dbReference type="ARBA" id="ARBA00022989"/>
    </source>
</evidence>
<feature type="domain" description="PTS EIIA type-1" evidence="13">
    <location>
        <begin position="514"/>
        <end position="616"/>
    </location>
</feature>
<feature type="transmembrane region" description="Helical" evidence="12">
    <location>
        <begin position="107"/>
        <end position="128"/>
    </location>
</feature>
<name>A0A644YBP2_9ZZZZ</name>
<dbReference type="SUPFAM" id="SSF51261">
    <property type="entry name" value="Duplicated hybrid motif"/>
    <property type="match status" value="1"/>
</dbReference>
<feature type="domain" description="PTS EIIB type-1" evidence="14">
    <location>
        <begin position="10"/>
        <end position="92"/>
    </location>
</feature>
<dbReference type="InterPro" id="IPR011297">
    <property type="entry name" value="PTS_IIABC_b_glu"/>
</dbReference>
<dbReference type="InterPro" id="IPR001996">
    <property type="entry name" value="PTS_IIB_1"/>
</dbReference>
<feature type="region of interest" description="Disordered" evidence="11">
    <location>
        <begin position="471"/>
        <end position="492"/>
    </location>
</feature>
<feature type="transmembrane region" description="Helical" evidence="12">
    <location>
        <begin position="247"/>
        <end position="269"/>
    </location>
</feature>
<feature type="transmembrane region" description="Helical" evidence="12">
    <location>
        <begin position="427"/>
        <end position="448"/>
    </location>
</feature>
<dbReference type="PROSITE" id="PS51098">
    <property type="entry name" value="PTS_EIIB_TYPE_1"/>
    <property type="match status" value="1"/>
</dbReference>
<keyword evidence="2" id="KW-0813">Transport</keyword>
<sequence>MDKVRTDNREAMAREVLSGVGGPGNVDAVTSCFTRLRFVLKDDSKASQQDLEKIDGVLSVVRAGGQLQVVVGSDVPAVREEVERLLPQETSEGTAPQESKGNLFNRFVALVSALFQPFLWVLAGTGLLKALLVLLSTVGMLDQTSSTAVILNAGADSLFHFLPMFLAFTAAKRFHANPYLSLALAGGLLYPAITTLGQDGAAVTFLGIPVVMTSYVSSVIPIIIIVWVQSYLEKWLKRVLPGSISNFLTPALIVLFLFPISLMTIGPATTYLSQGVADGVQWLYALSPAAAGFIIGGTAQALVVFGLHWAVIAVIINEYATLGHSFMILPFYAAVAAQTGAAMAVFLRTRDPRMKQVAGPASLSGLLAGITEPILYGVNIPLRRPFVIGLISGAVGGAVIGISGTVSKAFAIPSLITTPVALGTGNFPLFMVGVVGALVLAFVLTLFFGVKGSAADATAADSGAADSAVDTTADTSSADVPSVADESSPARAARTTEVLAPMSGTTLPLDAVPDKAFASGSMGVGLGLEPTEGTVFAPVTGRVLAALPHAYGIRTDDGTEVLVHVGLDTVKLKGLYFAPAVETGDLVTAGDPLVTVDLEAVRAAGYDTTTVVLVMNAATLGRVEPAAAGEVTAGDSVISIGAATPADAS</sequence>
<feature type="transmembrane region" description="Helical" evidence="12">
    <location>
        <begin position="328"/>
        <end position="347"/>
    </location>
</feature>
<evidence type="ECO:0000256" key="6">
    <source>
        <dbReference type="ARBA" id="ARBA00022683"/>
    </source>
</evidence>
<evidence type="ECO:0000256" key="8">
    <source>
        <dbReference type="ARBA" id="ARBA00022777"/>
    </source>
</evidence>
<dbReference type="Pfam" id="PF00358">
    <property type="entry name" value="PTS_EIIA_1"/>
    <property type="match status" value="1"/>
</dbReference>
<keyword evidence="8" id="KW-0418">Kinase</keyword>
<dbReference type="PROSITE" id="PS01035">
    <property type="entry name" value="PTS_EIIB_TYPE_1_CYS"/>
    <property type="match status" value="1"/>
</dbReference>
<dbReference type="InterPro" id="IPR036878">
    <property type="entry name" value="Glu_permease_IIB"/>
</dbReference>
<comment type="caution">
    <text evidence="16">The sequence shown here is derived from an EMBL/GenBank/DDBJ whole genome shotgun (WGS) entry which is preliminary data.</text>
</comment>
<keyword evidence="9 12" id="KW-1133">Transmembrane helix</keyword>
<dbReference type="GO" id="GO:0090589">
    <property type="term" value="F:protein-phosphocysteine-trehalose phosphotransferase system transporter activity"/>
    <property type="evidence" value="ECO:0007669"/>
    <property type="project" value="TreeGrafter"/>
</dbReference>
<dbReference type="PROSITE" id="PS51103">
    <property type="entry name" value="PTS_EIIC_TYPE_1"/>
    <property type="match status" value="1"/>
</dbReference>
<evidence type="ECO:0000256" key="4">
    <source>
        <dbReference type="ARBA" id="ARBA00022597"/>
    </source>
</evidence>
<keyword evidence="4" id="KW-0762">Sugar transport</keyword>
<gene>
    <name evidence="16" type="primary">bglF_4</name>
    <name evidence="16" type="ORF">SDC9_72421</name>
</gene>
<comment type="subcellular location">
    <subcellularLocation>
        <location evidence="1">Cell membrane</location>
        <topology evidence="1">Multi-pass membrane protein</topology>
    </subcellularLocation>
</comment>
<dbReference type="InterPro" id="IPR011055">
    <property type="entry name" value="Dup_hybrid_motif"/>
</dbReference>
<dbReference type="Pfam" id="PF02378">
    <property type="entry name" value="PTS_EIIC"/>
    <property type="match status" value="1"/>
</dbReference>
<evidence type="ECO:0000256" key="1">
    <source>
        <dbReference type="ARBA" id="ARBA00004651"/>
    </source>
</evidence>
<evidence type="ECO:0000256" key="7">
    <source>
        <dbReference type="ARBA" id="ARBA00022692"/>
    </source>
</evidence>
<dbReference type="GO" id="GO:0009401">
    <property type="term" value="P:phosphoenolpyruvate-dependent sugar phosphotransferase system"/>
    <property type="evidence" value="ECO:0007669"/>
    <property type="project" value="UniProtKB-KW"/>
</dbReference>
<feature type="transmembrane region" description="Helical" evidence="12">
    <location>
        <begin position="148"/>
        <end position="167"/>
    </location>
</feature>
<evidence type="ECO:0000256" key="12">
    <source>
        <dbReference type="SAM" id="Phobius"/>
    </source>
</evidence>
<evidence type="ECO:0000259" key="13">
    <source>
        <dbReference type="PROSITE" id="PS51093"/>
    </source>
</evidence>
<keyword evidence="3" id="KW-1003">Cell membrane</keyword>
<evidence type="ECO:0000256" key="5">
    <source>
        <dbReference type="ARBA" id="ARBA00022679"/>
    </source>
</evidence>
<evidence type="ECO:0000256" key="2">
    <source>
        <dbReference type="ARBA" id="ARBA00022448"/>
    </source>
</evidence>
<dbReference type="SUPFAM" id="SSF55604">
    <property type="entry name" value="Glucose permease domain IIB"/>
    <property type="match status" value="1"/>
</dbReference>
<dbReference type="PROSITE" id="PS51093">
    <property type="entry name" value="PTS_EIIA_TYPE_1"/>
    <property type="match status" value="1"/>
</dbReference>
<dbReference type="GO" id="GO:0016301">
    <property type="term" value="F:kinase activity"/>
    <property type="evidence" value="ECO:0007669"/>
    <property type="project" value="UniProtKB-KW"/>
</dbReference>
<dbReference type="Gene3D" id="2.70.70.10">
    <property type="entry name" value="Glucose Permease (Domain IIA)"/>
    <property type="match status" value="1"/>
</dbReference>
<dbReference type="GO" id="GO:0015771">
    <property type="term" value="P:trehalose transport"/>
    <property type="evidence" value="ECO:0007669"/>
    <property type="project" value="TreeGrafter"/>
</dbReference>
<dbReference type="EMBL" id="VSSQ01004608">
    <property type="protein sequence ID" value="MPM25920.1"/>
    <property type="molecule type" value="Genomic_DNA"/>
</dbReference>
<keyword evidence="5" id="KW-0808">Transferase</keyword>
<keyword evidence="6" id="KW-0598">Phosphotransferase system</keyword>
<keyword evidence="10 12" id="KW-0472">Membrane</keyword>
<dbReference type="PROSITE" id="PS00371">
    <property type="entry name" value="PTS_EIIA_TYPE_1_HIS"/>
    <property type="match status" value="1"/>
</dbReference>
<evidence type="ECO:0000256" key="11">
    <source>
        <dbReference type="SAM" id="MobiDB-lite"/>
    </source>
</evidence>
<feature type="domain" description="PTS EIIC type-1" evidence="15">
    <location>
        <begin position="109"/>
        <end position="464"/>
    </location>
</feature>
<dbReference type="PANTHER" id="PTHR30175">
    <property type="entry name" value="PHOSPHOTRANSFERASE SYSTEM TRANSPORT PROTEIN"/>
    <property type="match status" value="1"/>
</dbReference>
<accession>A0A644YBP2</accession>
<dbReference type="InterPro" id="IPR001127">
    <property type="entry name" value="PTS_EIIA_1_perm"/>
</dbReference>
<keyword evidence="7 12" id="KW-0812">Transmembrane</keyword>
<dbReference type="GO" id="GO:0008982">
    <property type="term" value="F:protein-N(PI)-phosphohistidine-sugar phosphotransferase activity"/>
    <property type="evidence" value="ECO:0007669"/>
    <property type="project" value="InterPro"/>
</dbReference>
<feature type="compositionally biased region" description="Low complexity" evidence="11">
    <location>
        <begin position="471"/>
        <end position="480"/>
    </location>
</feature>
<dbReference type="NCBIfam" id="TIGR00830">
    <property type="entry name" value="PTBA"/>
    <property type="match status" value="1"/>
</dbReference>
<dbReference type="AlphaFoldDB" id="A0A644YBP2"/>
<evidence type="ECO:0000259" key="15">
    <source>
        <dbReference type="PROSITE" id="PS51103"/>
    </source>
</evidence>
<feature type="transmembrane region" description="Helical" evidence="12">
    <location>
        <begin position="385"/>
        <end position="407"/>
    </location>
</feature>
<proteinExistence type="predicted"/>
<dbReference type="InterPro" id="IPR050558">
    <property type="entry name" value="PTS_Sugar-Specific_Components"/>
</dbReference>
<evidence type="ECO:0000256" key="3">
    <source>
        <dbReference type="ARBA" id="ARBA00022475"/>
    </source>
</evidence>
<organism evidence="16">
    <name type="scientific">bioreactor metagenome</name>
    <dbReference type="NCBI Taxonomy" id="1076179"/>
    <lineage>
        <taxon>unclassified sequences</taxon>
        <taxon>metagenomes</taxon>
        <taxon>ecological metagenomes</taxon>
    </lineage>
</organism>
<dbReference type="Pfam" id="PF00367">
    <property type="entry name" value="PTS_EIIB"/>
    <property type="match status" value="1"/>
</dbReference>
<dbReference type="GO" id="GO:0005886">
    <property type="term" value="C:plasma membrane"/>
    <property type="evidence" value="ECO:0007669"/>
    <property type="project" value="UniProtKB-SubCell"/>
</dbReference>
<dbReference type="Gene3D" id="3.30.1360.60">
    <property type="entry name" value="Glucose permease domain IIB"/>
    <property type="match status" value="1"/>
</dbReference>
<evidence type="ECO:0000259" key="14">
    <source>
        <dbReference type="PROSITE" id="PS51098"/>
    </source>
</evidence>
<dbReference type="InterPro" id="IPR003352">
    <property type="entry name" value="PTS_EIIC"/>
</dbReference>
<dbReference type="InterPro" id="IPR018113">
    <property type="entry name" value="PTrfase_EIIB_Cys"/>
</dbReference>
<feature type="transmembrane region" description="Helical" evidence="12">
    <location>
        <begin position="359"/>
        <end position="378"/>
    </location>
</feature>
<dbReference type="InterPro" id="IPR013013">
    <property type="entry name" value="PTS_EIIC_1"/>
</dbReference>
<dbReference type="PANTHER" id="PTHR30175:SF1">
    <property type="entry name" value="PTS SYSTEM ARBUTIN-, CELLOBIOSE-, AND SALICIN-SPECIFIC EIIBC COMPONENT-RELATED"/>
    <property type="match status" value="1"/>
</dbReference>
<dbReference type="CDD" id="cd00212">
    <property type="entry name" value="PTS_IIB_glc"/>
    <property type="match status" value="1"/>
</dbReference>
<evidence type="ECO:0000313" key="16">
    <source>
        <dbReference type="EMBL" id="MPM25920.1"/>
    </source>
</evidence>
<dbReference type="NCBIfam" id="TIGR01995">
    <property type="entry name" value="PTS-II-ABC-beta"/>
    <property type="match status" value="1"/>
</dbReference>
<feature type="transmembrane region" description="Helical" evidence="12">
    <location>
        <begin position="179"/>
        <end position="197"/>
    </location>
</feature>
<protein>
    <submittedName>
        <fullName evidence="16">PTS system beta-glucoside-specific EIIBCA component</fullName>
    </submittedName>
</protein>
<evidence type="ECO:0000256" key="10">
    <source>
        <dbReference type="ARBA" id="ARBA00023136"/>
    </source>
</evidence>
<dbReference type="PROSITE" id="PS00599">
    <property type="entry name" value="AA_TRANSFER_CLASS_2"/>
    <property type="match status" value="1"/>
</dbReference>
<reference evidence="16" key="1">
    <citation type="submission" date="2019-08" db="EMBL/GenBank/DDBJ databases">
        <authorList>
            <person name="Kucharzyk K."/>
            <person name="Murdoch R.W."/>
            <person name="Higgins S."/>
            <person name="Loffler F."/>
        </authorList>
    </citation>
    <scope>NUCLEOTIDE SEQUENCE</scope>
</reference>